<dbReference type="EMBL" id="JANEYG010000331">
    <property type="protein sequence ID" value="KAJ8910239.1"/>
    <property type="molecule type" value="Genomic_DNA"/>
</dbReference>
<gene>
    <name evidence="1" type="ORF">NQ315_002563</name>
</gene>
<name>A0AAV8V7U8_9CUCU</name>
<keyword evidence="2" id="KW-1185">Reference proteome</keyword>
<dbReference type="AlphaFoldDB" id="A0AAV8V7U8"/>
<proteinExistence type="predicted"/>
<dbReference type="Proteomes" id="UP001159042">
    <property type="component" value="Unassembled WGS sequence"/>
</dbReference>
<evidence type="ECO:0000313" key="2">
    <source>
        <dbReference type="Proteomes" id="UP001159042"/>
    </source>
</evidence>
<organism evidence="1 2">
    <name type="scientific">Exocentrus adspersus</name>
    <dbReference type="NCBI Taxonomy" id="1586481"/>
    <lineage>
        <taxon>Eukaryota</taxon>
        <taxon>Metazoa</taxon>
        <taxon>Ecdysozoa</taxon>
        <taxon>Arthropoda</taxon>
        <taxon>Hexapoda</taxon>
        <taxon>Insecta</taxon>
        <taxon>Pterygota</taxon>
        <taxon>Neoptera</taxon>
        <taxon>Endopterygota</taxon>
        <taxon>Coleoptera</taxon>
        <taxon>Polyphaga</taxon>
        <taxon>Cucujiformia</taxon>
        <taxon>Chrysomeloidea</taxon>
        <taxon>Cerambycidae</taxon>
        <taxon>Lamiinae</taxon>
        <taxon>Acanthocinini</taxon>
        <taxon>Exocentrus</taxon>
    </lineage>
</organism>
<sequence>MVNILNNYYIKCIETSTTYMLLMKAKTRNLRGKLFYIGLAFVELGSHKKEIGNTSVQNIIRVPGVTGNIDK</sequence>
<protein>
    <submittedName>
        <fullName evidence="1">Uncharacterized protein</fullName>
    </submittedName>
</protein>
<accession>A0AAV8V7U8</accession>
<evidence type="ECO:0000313" key="1">
    <source>
        <dbReference type="EMBL" id="KAJ8910239.1"/>
    </source>
</evidence>
<reference evidence="1 2" key="1">
    <citation type="journal article" date="2023" name="Insect Mol. Biol.">
        <title>Genome sequencing provides insights into the evolution of gene families encoding plant cell wall-degrading enzymes in longhorned beetles.</title>
        <authorList>
            <person name="Shin N.R."/>
            <person name="Okamura Y."/>
            <person name="Kirsch R."/>
            <person name="Pauchet Y."/>
        </authorList>
    </citation>
    <scope>NUCLEOTIDE SEQUENCE [LARGE SCALE GENOMIC DNA]</scope>
    <source>
        <strain evidence="1">EAD_L_NR</strain>
    </source>
</reference>
<comment type="caution">
    <text evidence="1">The sequence shown here is derived from an EMBL/GenBank/DDBJ whole genome shotgun (WGS) entry which is preliminary data.</text>
</comment>